<evidence type="ECO:0000313" key="1">
    <source>
        <dbReference type="EMBL" id="KEH41228.1"/>
    </source>
</evidence>
<name>A0A072VIE7_MEDTR</name>
<evidence type="ECO:0000313" key="2">
    <source>
        <dbReference type="EnsemblPlants" id="KEH41228"/>
    </source>
</evidence>
<organism evidence="1 3">
    <name type="scientific">Medicago truncatula</name>
    <name type="common">Barrel medic</name>
    <name type="synonym">Medicago tribuloides</name>
    <dbReference type="NCBI Taxonomy" id="3880"/>
    <lineage>
        <taxon>Eukaryota</taxon>
        <taxon>Viridiplantae</taxon>
        <taxon>Streptophyta</taxon>
        <taxon>Embryophyta</taxon>
        <taxon>Tracheophyta</taxon>
        <taxon>Spermatophyta</taxon>
        <taxon>Magnoliopsida</taxon>
        <taxon>eudicotyledons</taxon>
        <taxon>Gunneridae</taxon>
        <taxon>Pentapetalae</taxon>
        <taxon>rosids</taxon>
        <taxon>fabids</taxon>
        <taxon>Fabales</taxon>
        <taxon>Fabaceae</taxon>
        <taxon>Papilionoideae</taxon>
        <taxon>50 kb inversion clade</taxon>
        <taxon>NPAAA clade</taxon>
        <taxon>Hologalegina</taxon>
        <taxon>IRL clade</taxon>
        <taxon>Trifolieae</taxon>
        <taxon>Medicago</taxon>
    </lineage>
</organism>
<sequence length="214" mass="24738">MQIIDLDCHRICSSYNIVPDRKKRTVRLLLPQTYCCGVCDEYNGIIDGFEYTNGPCNIVWVLNIPFFLHQLQKGTTPTSAMIIFPLQWLSCASNTRDATASEKSSREPVRRMEISSQMKEKMDRLCLMLELKRVMSLVAFPFYFINQLAIDLFKSCSFLLMFKVKNLCMNLHSEGIVKSATIELCTHVQAAKYIIKKLKCLNSIFIIHKSRFHH</sequence>
<proteinExistence type="predicted"/>
<evidence type="ECO:0000313" key="3">
    <source>
        <dbReference type="Proteomes" id="UP000002051"/>
    </source>
</evidence>
<protein>
    <submittedName>
        <fullName evidence="1 2">Uncharacterized protein</fullName>
    </submittedName>
</protein>
<reference evidence="2" key="3">
    <citation type="submission" date="2015-04" db="UniProtKB">
        <authorList>
            <consortium name="EnsemblPlants"/>
        </authorList>
    </citation>
    <scope>IDENTIFICATION</scope>
    <source>
        <strain evidence="2">cv. Jemalong A17</strain>
    </source>
</reference>
<dbReference type="EMBL" id="CM001217">
    <property type="protein sequence ID" value="KEH41228.1"/>
    <property type="molecule type" value="Genomic_DNA"/>
</dbReference>
<reference evidence="1 3" key="2">
    <citation type="journal article" date="2014" name="BMC Genomics">
        <title>An improved genome release (version Mt4.0) for the model legume Medicago truncatula.</title>
        <authorList>
            <person name="Tang H."/>
            <person name="Krishnakumar V."/>
            <person name="Bidwell S."/>
            <person name="Rosen B."/>
            <person name="Chan A."/>
            <person name="Zhou S."/>
            <person name="Gentzbittel L."/>
            <person name="Childs K.L."/>
            <person name="Yandell M."/>
            <person name="Gundlach H."/>
            <person name="Mayer K.F."/>
            <person name="Schwartz D.C."/>
            <person name="Town C.D."/>
        </authorList>
    </citation>
    <scope>GENOME REANNOTATION</scope>
    <source>
        <strain evidence="1">A17</strain>
        <strain evidence="2 3">cv. Jemalong A17</strain>
    </source>
</reference>
<keyword evidence="3" id="KW-1185">Reference proteome</keyword>
<reference evidence="1 3" key="1">
    <citation type="journal article" date="2011" name="Nature">
        <title>The Medicago genome provides insight into the evolution of rhizobial symbioses.</title>
        <authorList>
            <person name="Young N.D."/>
            <person name="Debelle F."/>
            <person name="Oldroyd G.E."/>
            <person name="Geurts R."/>
            <person name="Cannon S.B."/>
            <person name="Udvardi M.K."/>
            <person name="Benedito V.A."/>
            <person name="Mayer K.F."/>
            <person name="Gouzy J."/>
            <person name="Schoof H."/>
            <person name="Van de Peer Y."/>
            <person name="Proost S."/>
            <person name="Cook D.R."/>
            <person name="Meyers B.C."/>
            <person name="Spannagl M."/>
            <person name="Cheung F."/>
            <person name="De Mita S."/>
            <person name="Krishnakumar V."/>
            <person name="Gundlach H."/>
            <person name="Zhou S."/>
            <person name="Mudge J."/>
            <person name="Bharti A.K."/>
            <person name="Murray J.D."/>
            <person name="Naoumkina M.A."/>
            <person name="Rosen B."/>
            <person name="Silverstein K.A."/>
            <person name="Tang H."/>
            <person name="Rombauts S."/>
            <person name="Zhao P.X."/>
            <person name="Zhou P."/>
            <person name="Barbe V."/>
            <person name="Bardou P."/>
            <person name="Bechner M."/>
            <person name="Bellec A."/>
            <person name="Berger A."/>
            <person name="Berges H."/>
            <person name="Bidwell S."/>
            <person name="Bisseling T."/>
            <person name="Choisne N."/>
            <person name="Couloux A."/>
            <person name="Denny R."/>
            <person name="Deshpande S."/>
            <person name="Dai X."/>
            <person name="Doyle J.J."/>
            <person name="Dudez A.M."/>
            <person name="Farmer A.D."/>
            <person name="Fouteau S."/>
            <person name="Franken C."/>
            <person name="Gibelin C."/>
            <person name="Gish J."/>
            <person name="Goldstein S."/>
            <person name="Gonzalez A.J."/>
            <person name="Green P.J."/>
            <person name="Hallab A."/>
            <person name="Hartog M."/>
            <person name="Hua A."/>
            <person name="Humphray S.J."/>
            <person name="Jeong D.H."/>
            <person name="Jing Y."/>
            <person name="Jocker A."/>
            <person name="Kenton S.M."/>
            <person name="Kim D.J."/>
            <person name="Klee K."/>
            <person name="Lai H."/>
            <person name="Lang C."/>
            <person name="Lin S."/>
            <person name="Macmil S.L."/>
            <person name="Magdelenat G."/>
            <person name="Matthews L."/>
            <person name="McCorrison J."/>
            <person name="Monaghan E.L."/>
            <person name="Mun J.H."/>
            <person name="Najar F.Z."/>
            <person name="Nicholson C."/>
            <person name="Noirot C."/>
            <person name="O'Bleness M."/>
            <person name="Paule C.R."/>
            <person name="Poulain J."/>
            <person name="Prion F."/>
            <person name="Qin B."/>
            <person name="Qu C."/>
            <person name="Retzel E.F."/>
            <person name="Riddle C."/>
            <person name="Sallet E."/>
            <person name="Samain S."/>
            <person name="Samson N."/>
            <person name="Sanders I."/>
            <person name="Saurat O."/>
            <person name="Scarpelli C."/>
            <person name="Schiex T."/>
            <person name="Segurens B."/>
            <person name="Severin A.J."/>
            <person name="Sherrier D.J."/>
            <person name="Shi R."/>
            <person name="Sims S."/>
            <person name="Singer S.R."/>
            <person name="Sinharoy S."/>
            <person name="Sterck L."/>
            <person name="Viollet A."/>
            <person name="Wang B.B."/>
            <person name="Wang K."/>
            <person name="Wang M."/>
            <person name="Wang X."/>
            <person name="Warfsmann J."/>
            <person name="Weissenbach J."/>
            <person name="White D.D."/>
            <person name="White J.D."/>
            <person name="Wiley G.B."/>
            <person name="Wincker P."/>
            <person name="Xing Y."/>
            <person name="Yang L."/>
            <person name="Yao Z."/>
            <person name="Ying F."/>
            <person name="Zhai J."/>
            <person name="Zhou L."/>
            <person name="Zuber A."/>
            <person name="Denarie J."/>
            <person name="Dixon R.A."/>
            <person name="May G.D."/>
            <person name="Schwartz D.C."/>
            <person name="Rogers J."/>
            <person name="Quetier F."/>
            <person name="Town C.D."/>
            <person name="Roe B.A."/>
        </authorList>
    </citation>
    <scope>NUCLEOTIDE SEQUENCE [LARGE SCALE GENOMIC DNA]</scope>
    <source>
        <strain evidence="1">A17</strain>
        <strain evidence="2 3">cv. Jemalong A17</strain>
    </source>
</reference>
<dbReference type="HOGENOM" id="CLU_1290682_0_0_1"/>
<dbReference type="AlphaFoldDB" id="A0A072VIE7"/>
<gene>
    <name evidence="1" type="ordered locus">MTR_1g046900</name>
</gene>
<accession>A0A072VIE7</accession>
<dbReference type="EnsemblPlants" id="KEH41228">
    <property type="protein sequence ID" value="KEH41228"/>
    <property type="gene ID" value="MTR_1g046900"/>
</dbReference>
<dbReference type="Proteomes" id="UP000002051">
    <property type="component" value="Unassembled WGS sequence"/>
</dbReference>